<protein>
    <submittedName>
        <fullName evidence="1">Uncharacterized protein</fullName>
    </submittedName>
</protein>
<accession>A0AA38IK49</accession>
<comment type="caution">
    <text evidence="1">The sequence shown here is derived from an EMBL/GenBank/DDBJ whole genome shotgun (WGS) entry which is preliminary data.</text>
</comment>
<gene>
    <name evidence="1" type="ORF">Zmor_014597</name>
</gene>
<name>A0AA38IK49_9CUCU</name>
<evidence type="ECO:0000313" key="2">
    <source>
        <dbReference type="Proteomes" id="UP001168821"/>
    </source>
</evidence>
<dbReference type="Proteomes" id="UP001168821">
    <property type="component" value="Unassembled WGS sequence"/>
</dbReference>
<reference evidence="1" key="1">
    <citation type="journal article" date="2023" name="G3 (Bethesda)">
        <title>Whole genome assemblies of Zophobas morio and Tenebrio molitor.</title>
        <authorList>
            <person name="Kaur S."/>
            <person name="Stinson S.A."/>
            <person name="diCenzo G.C."/>
        </authorList>
    </citation>
    <scope>NUCLEOTIDE SEQUENCE</scope>
    <source>
        <strain evidence="1">QUZm001</strain>
    </source>
</reference>
<dbReference type="EMBL" id="JALNTZ010000004">
    <property type="protein sequence ID" value="KAJ3655466.1"/>
    <property type="molecule type" value="Genomic_DNA"/>
</dbReference>
<sequence length="116" mass="12895">MRTSLRLHFLGVWNKQARIKKHTRILTEAFNRIPLLRMDCDRMGTKLIYEKTYGISMNDNSEGRADIDIYVDGAKTDIGSGAGSDSEQLNAHISVGTSRQPHVCLTNRTDGNNAGS</sequence>
<organism evidence="1 2">
    <name type="scientific">Zophobas morio</name>
    <dbReference type="NCBI Taxonomy" id="2755281"/>
    <lineage>
        <taxon>Eukaryota</taxon>
        <taxon>Metazoa</taxon>
        <taxon>Ecdysozoa</taxon>
        <taxon>Arthropoda</taxon>
        <taxon>Hexapoda</taxon>
        <taxon>Insecta</taxon>
        <taxon>Pterygota</taxon>
        <taxon>Neoptera</taxon>
        <taxon>Endopterygota</taxon>
        <taxon>Coleoptera</taxon>
        <taxon>Polyphaga</taxon>
        <taxon>Cucujiformia</taxon>
        <taxon>Tenebrionidae</taxon>
        <taxon>Zophobas</taxon>
    </lineage>
</organism>
<dbReference type="AlphaFoldDB" id="A0AA38IK49"/>
<evidence type="ECO:0000313" key="1">
    <source>
        <dbReference type="EMBL" id="KAJ3655466.1"/>
    </source>
</evidence>
<keyword evidence="2" id="KW-1185">Reference proteome</keyword>
<proteinExistence type="predicted"/>